<evidence type="ECO:0000313" key="3">
    <source>
        <dbReference type="Proteomes" id="UP000436138"/>
    </source>
</evidence>
<dbReference type="KEGG" id="sbro:GQF42_27985"/>
<evidence type="ECO:0000313" key="2">
    <source>
        <dbReference type="EMBL" id="QHA06611.1"/>
    </source>
</evidence>
<dbReference type="EMBL" id="CP047020">
    <property type="protein sequence ID" value="QHA06611.1"/>
    <property type="molecule type" value="Genomic_DNA"/>
</dbReference>
<dbReference type="RefSeq" id="WP_158924349.1">
    <property type="nucleotide sequence ID" value="NZ_CP047020.1"/>
</dbReference>
<sequence length="135" mass="13630">MRAGILPGSRVGGEVVRAVNGLTGRWAATARDGTVFSAAGVWPLSAFLADGATGPARAEPSEALGLPADQAAGAARQLLGAPAALPDVDTTVGLWTRRALELCPQWAAGLPAAAHGVPTGDPNDEPVNNAWESNE</sequence>
<reference evidence="2 3" key="1">
    <citation type="submission" date="2019-12" db="EMBL/GenBank/DDBJ databases">
        <title>Streptomyces sp. strain T44 isolated from rhizosphere soil of Broussonetia papyrifera.</title>
        <authorList>
            <person name="Mo P."/>
        </authorList>
    </citation>
    <scope>NUCLEOTIDE SEQUENCE [LARGE SCALE GENOMIC DNA]</scope>
    <source>
        <strain evidence="2 3">T44</strain>
    </source>
</reference>
<dbReference type="Proteomes" id="UP000436138">
    <property type="component" value="Chromosome"/>
</dbReference>
<keyword evidence="3" id="KW-1185">Reference proteome</keyword>
<organism evidence="2 3">
    <name type="scientific">Streptomyces broussonetiae</name>
    <dbReference type="NCBI Taxonomy" id="2686304"/>
    <lineage>
        <taxon>Bacteria</taxon>
        <taxon>Bacillati</taxon>
        <taxon>Actinomycetota</taxon>
        <taxon>Actinomycetes</taxon>
        <taxon>Kitasatosporales</taxon>
        <taxon>Streptomycetaceae</taxon>
        <taxon>Streptomyces</taxon>
    </lineage>
</organism>
<dbReference type="AlphaFoldDB" id="A0A6I6N7X0"/>
<protein>
    <submittedName>
        <fullName evidence="2">Uncharacterized protein</fullName>
    </submittedName>
</protein>
<evidence type="ECO:0000256" key="1">
    <source>
        <dbReference type="SAM" id="MobiDB-lite"/>
    </source>
</evidence>
<accession>A0A6I6N7X0</accession>
<name>A0A6I6N7X0_9ACTN</name>
<gene>
    <name evidence="2" type="ORF">GQF42_27985</name>
</gene>
<proteinExistence type="predicted"/>
<feature type="region of interest" description="Disordered" evidence="1">
    <location>
        <begin position="114"/>
        <end position="135"/>
    </location>
</feature>